<keyword evidence="2" id="KW-0808">Transferase</keyword>
<evidence type="ECO:0000256" key="3">
    <source>
        <dbReference type="ARBA" id="ARBA00022741"/>
    </source>
</evidence>
<dbReference type="PROSITE" id="PS50011">
    <property type="entry name" value="PROTEIN_KINASE_DOM"/>
    <property type="match status" value="1"/>
</dbReference>
<evidence type="ECO:0000256" key="7">
    <source>
        <dbReference type="SAM" id="MobiDB-lite"/>
    </source>
</evidence>
<evidence type="ECO:0000256" key="4">
    <source>
        <dbReference type="ARBA" id="ARBA00022777"/>
    </source>
</evidence>
<evidence type="ECO:0000256" key="2">
    <source>
        <dbReference type="ARBA" id="ARBA00022679"/>
    </source>
</evidence>
<evidence type="ECO:0000256" key="6">
    <source>
        <dbReference type="PROSITE-ProRule" id="PRU10141"/>
    </source>
</evidence>
<proteinExistence type="predicted"/>
<evidence type="ECO:0000313" key="10">
    <source>
        <dbReference type="Proteomes" id="UP000789595"/>
    </source>
</evidence>
<feature type="region of interest" description="Disordered" evidence="7">
    <location>
        <begin position="720"/>
        <end position="761"/>
    </location>
</feature>
<dbReference type="InterPro" id="IPR000719">
    <property type="entry name" value="Prot_kinase_dom"/>
</dbReference>
<dbReference type="Proteomes" id="UP000789595">
    <property type="component" value="Unassembled WGS sequence"/>
</dbReference>
<dbReference type="InterPro" id="IPR008271">
    <property type="entry name" value="Ser/Thr_kinase_AS"/>
</dbReference>
<organism evidence="9 10">
    <name type="scientific">Pelagomonas calceolata</name>
    <dbReference type="NCBI Taxonomy" id="35677"/>
    <lineage>
        <taxon>Eukaryota</taxon>
        <taxon>Sar</taxon>
        <taxon>Stramenopiles</taxon>
        <taxon>Ochrophyta</taxon>
        <taxon>Pelagophyceae</taxon>
        <taxon>Pelagomonadales</taxon>
        <taxon>Pelagomonadaceae</taxon>
        <taxon>Pelagomonas</taxon>
    </lineage>
</organism>
<dbReference type="InterPro" id="IPR011990">
    <property type="entry name" value="TPR-like_helical_dom_sf"/>
</dbReference>
<dbReference type="SUPFAM" id="SSF56300">
    <property type="entry name" value="Metallo-dependent phosphatases"/>
    <property type="match status" value="1"/>
</dbReference>
<evidence type="ECO:0000256" key="1">
    <source>
        <dbReference type="ARBA" id="ARBA00022527"/>
    </source>
</evidence>
<dbReference type="PROSITE" id="PS00108">
    <property type="entry name" value="PROTEIN_KINASE_ST"/>
    <property type="match status" value="1"/>
</dbReference>
<feature type="domain" description="Protein kinase" evidence="8">
    <location>
        <begin position="145"/>
        <end position="420"/>
    </location>
</feature>
<dbReference type="PROSITE" id="PS00107">
    <property type="entry name" value="PROTEIN_KINASE_ATP"/>
    <property type="match status" value="1"/>
</dbReference>
<keyword evidence="10" id="KW-1185">Reference proteome</keyword>
<dbReference type="InterPro" id="IPR017441">
    <property type="entry name" value="Protein_kinase_ATP_BS"/>
</dbReference>
<dbReference type="GO" id="GO:0005524">
    <property type="term" value="F:ATP binding"/>
    <property type="evidence" value="ECO:0007669"/>
    <property type="project" value="UniProtKB-UniRule"/>
</dbReference>
<accession>A0A8J2T103</accession>
<evidence type="ECO:0000259" key="8">
    <source>
        <dbReference type="PROSITE" id="PS50011"/>
    </source>
</evidence>
<gene>
    <name evidence="9" type="ORF">PECAL_6P05730</name>
</gene>
<protein>
    <recommendedName>
        <fullName evidence="8">Protein kinase domain-containing protein</fullName>
    </recommendedName>
</protein>
<sequence length="823" mass="92016">MAALDAAKRADQLKDDANRSLHEDRPQEALSLYTKAIGIQPSAVLYANRAAAQMRIGRLQKAIDDANEALQLDKTYAKAYYRKARALCDDKQYDAADRCLDEAFQNLPPNDDYRREKEREALEKLRDLVEQKRDEARGAPTAKHFEFLGELGTGNYSSVYEVARKSDAQRFALKLVEKAQVDKIKRRHPNVHNEVKMEKAALKRLSDDPHPNIILLHATFQDYATLYFLLELCPGGEMWSRTLNADGSKAGIPAPYSLARCWVAELIDAVEHCHAHNLVHRDLKPENMMLDARGHVKLIDFGTSKDLEDSRLNGPEFVGTPEYMSPEAVDSLNAGIESDLWSIGVVAHVFLTGHSPFRAQSPYFSFLKIRRGNAADRFPACLRLSPALGFVDALLRKEPAQRLGAGSRGDLSLLRDTEFLRDEYSNCERRCDRPASRIATLKELALRALGDALAMRKADAIPEKRLAPSAKNLSPLERATLKRYVERLGALQKPHVHKLFFDSPVDARALRSDVDTLSYLGCDFSTEGQYEQPAAFCLMGGPRIGYTDKDQELAQLSRATRAINRLRPPLVFVVGTFATSSENLVLFRKAMARISEAIPVAYVCSLSDAPTPAALDAWEAQFGASFYCLWRKGARFVILNAALMTNEAFADDPRRAKQQRFLDEELEVGKVGQHANFVVMHAPPFRGKGCEGVELEWARKFVQRRVDAVLCGDAEEPETRARITSSDVKDTTKPKKKRPLVCPKGDLSDSSSYEDDSDRDEKITKIVNTPPVSGGFGDDEPVPPGLVFVTAFEAHCDARFHELEDLPSISNIAERPPPFKWMD</sequence>
<reference evidence="9" key="1">
    <citation type="submission" date="2021-11" db="EMBL/GenBank/DDBJ databases">
        <authorList>
            <consortium name="Genoscope - CEA"/>
            <person name="William W."/>
        </authorList>
    </citation>
    <scope>NUCLEOTIDE SEQUENCE</scope>
</reference>
<dbReference type="AlphaFoldDB" id="A0A8J2T103"/>
<dbReference type="SUPFAM" id="SSF56112">
    <property type="entry name" value="Protein kinase-like (PK-like)"/>
    <property type="match status" value="1"/>
</dbReference>
<keyword evidence="5 6" id="KW-0067">ATP-binding</keyword>
<dbReference type="OrthoDB" id="347657at2759"/>
<dbReference type="Gene3D" id="1.25.40.10">
    <property type="entry name" value="Tetratricopeptide repeat domain"/>
    <property type="match status" value="1"/>
</dbReference>
<dbReference type="Pfam" id="PF00069">
    <property type="entry name" value="Pkinase"/>
    <property type="match status" value="1"/>
</dbReference>
<dbReference type="InterPro" id="IPR011009">
    <property type="entry name" value="Kinase-like_dom_sf"/>
</dbReference>
<evidence type="ECO:0000256" key="5">
    <source>
        <dbReference type="ARBA" id="ARBA00022840"/>
    </source>
</evidence>
<dbReference type="Gene3D" id="3.30.200.20">
    <property type="entry name" value="Phosphorylase Kinase, domain 1"/>
    <property type="match status" value="1"/>
</dbReference>
<evidence type="ECO:0000313" key="9">
    <source>
        <dbReference type="EMBL" id="CAH0378972.1"/>
    </source>
</evidence>
<dbReference type="PANTHER" id="PTHR24353">
    <property type="entry name" value="CYCLIC NUCLEOTIDE-DEPENDENT PROTEIN KINASE"/>
    <property type="match status" value="1"/>
</dbReference>
<keyword evidence="1" id="KW-0723">Serine/threonine-protein kinase</keyword>
<feature type="binding site" evidence="6">
    <location>
        <position position="174"/>
    </location>
    <ligand>
        <name>ATP</name>
        <dbReference type="ChEBI" id="CHEBI:30616"/>
    </ligand>
</feature>
<name>A0A8J2T103_9STRA</name>
<dbReference type="EMBL" id="CAKKNE010000006">
    <property type="protein sequence ID" value="CAH0378972.1"/>
    <property type="molecule type" value="Genomic_DNA"/>
</dbReference>
<keyword evidence="4" id="KW-0418">Kinase</keyword>
<dbReference type="GO" id="GO:0004674">
    <property type="term" value="F:protein serine/threonine kinase activity"/>
    <property type="evidence" value="ECO:0007669"/>
    <property type="project" value="UniProtKB-KW"/>
</dbReference>
<dbReference type="InterPro" id="IPR019734">
    <property type="entry name" value="TPR_rpt"/>
</dbReference>
<dbReference type="SUPFAM" id="SSF48452">
    <property type="entry name" value="TPR-like"/>
    <property type="match status" value="1"/>
</dbReference>
<keyword evidence="3 6" id="KW-0547">Nucleotide-binding</keyword>
<feature type="compositionally biased region" description="Basic and acidic residues" evidence="7">
    <location>
        <begin position="720"/>
        <end position="733"/>
    </location>
</feature>
<dbReference type="Gene3D" id="1.10.510.10">
    <property type="entry name" value="Transferase(Phosphotransferase) domain 1"/>
    <property type="match status" value="1"/>
</dbReference>
<dbReference type="InterPro" id="IPR029052">
    <property type="entry name" value="Metallo-depent_PP-like"/>
</dbReference>
<comment type="caution">
    <text evidence="9">The sequence shown here is derived from an EMBL/GenBank/DDBJ whole genome shotgun (WGS) entry which is preliminary data.</text>
</comment>
<dbReference type="SMART" id="SM00220">
    <property type="entry name" value="S_TKc"/>
    <property type="match status" value="1"/>
</dbReference>
<dbReference type="SMART" id="SM00028">
    <property type="entry name" value="TPR"/>
    <property type="match status" value="2"/>
</dbReference>